<name>A0A5M8PEG4_9LECA</name>
<gene>
    <name evidence="2" type="ORF">FRX48_08539</name>
</gene>
<reference evidence="2 3" key="1">
    <citation type="submission" date="2019-09" db="EMBL/GenBank/DDBJ databases">
        <title>The hologenome of the rock-dwelling lichen Lasallia pustulata.</title>
        <authorList>
            <person name="Greshake Tzovaras B."/>
            <person name="Segers F."/>
            <person name="Bicker A."/>
            <person name="Dal Grande F."/>
            <person name="Otte J."/>
            <person name="Hankeln T."/>
            <person name="Schmitt I."/>
            <person name="Ebersberger I."/>
        </authorList>
    </citation>
    <scope>NUCLEOTIDE SEQUENCE [LARGE SCALE GENOMIC DNA]</scope>
    <source>
        <strain evidence="2">A1-1</strain>
    </source>
</reference>
<organism evidence="2 3">
    <name type="scientific">Lasallia pustulata</name>
    <dbReference type="NCBI Taxonomy" id="136370"/>
    <lineage>
        <taxon>Eukaryota</taxon>
        <taxon>Fungi</taxon>
        <taxon>Dikarya</taxon>
        <taxon>Ascomycota</taxon>
        <taxon>Pezizomycotina</taxon>
        <taxon>Lecanoromycetes</taxon>
        <taxon>OSLEUM clade</taxon>
        <taxon>Umbilicariomycetidae</taxon>
        <taxon>Umbilicariales</taxon>
        <taxon>Umbilicariaceae</taxon>
        <taxon>Lasallia</taxon>
    </lineage>
</organism>
<accession>A0A5M8PEG4</accession>
<protein>
    <submittedName>
        <fullName evidence="2">Uncharacterized protein</fullName>
    </submittedName>
</protein>
<feature type="signal peptide" evidence="1">
    <location>
        <begin position="1"/>
        <end position="18"/>
    </location>
</feature>
<evidence type="ECO:0000313" key="2">
    <source>
        <dbReference type="EMBL" id="KAA6407701.1"/>
    </source>
</evidence>
<dbReference type="AlphaFoldDB" id="A0A5M8PEG4"/>
<proteinExistence type="predicted"/>
<dbReference type="EMBL" id="VXIT01000016">
    <property type="protein sequence ID" value="KAA6407701.1"/>
    <property type="molecule type" value="Genomic_DNA"/>
</dbReference>
<evidence type="ECO:0000313" key="3">
    <source>
        <dbReference type="Proteomes" id="UP000324767"/>
    </source>
</evidence>
<comment type="caution">
    <text evidence="2">The sequence shown here is derived from an EMBL/GenBank/DDBJ whole genome shotgun (WGS) entry which is preliminary data.</text>
</comment>
<evidence type="ECO:0000256" key="1">
    <source>
        <dbReference type="SAM" id="SignalP"/>
    </source>
</evidence>
<sequence>MRSYSFLLVLTMAWATHGAVLNAYPSADNDLAERAVLISSKCPNLAGTDTAKLLGPNLKGCSWEAGLICASLAVGCPTGCLAALIETGFNPFALAECTACMALTAGNCANCFHVLGGVQGYCAMSKKVPAATHCMSTLCTIAAFQNGHKALPLPVAAVGAAKPPTPATARVRERKAGFLETGVANATCPDFDRTDPEKYLGADTRGCPWRQKLRCGSLLVGCPTACIAALVLELVNPFLDSACASCIGVAVADCTECYSQVGGFHGYCDIVRKDPDAKCLTNICTISKLFGKPSVPAGAGNLGLPHFPAAGTS</sequence>
<dbReference type="Proteomes" id="UP000324767">
    <property type="component" value="Unassembled WGS sequence"/>
</dbReference>
<feature type="chain" id="PRO_5024374395" evidence="1">
    <location>
        <begin position="19"/>
        <end position="313"/>
    </location>
</feature>
<keyword evidence="1" id="KW-0732">Signal</keyword>